<dbReference type="EMBL" id="ABQC02000012">
    <property type="protein sequence ID" value="EDY96328.1"/>
    <property type="molecule type" value="Genomic_DNA"/>
</dbReference>
<evidence type="ECO:0000313" key="2">
    <source>
        <dbReference type="Proteomes" id="UP000003452"/>
    </source>
</evidence>
<comment type="caution">
    <text evidence="1">The sequence shown here is derived from an EMBL/GenBank/DDBJ whole genome shotgun (WGS) entry which is preliminary data.</text>
</comment>
<reference evidence="1 2" key="2">
    <citation type="submission" date="2008-08" db="EMBL/GenBank/DDBJ databases">
        <authorList>
            <person name="Fulton L."/>
            <person name="Clifton S."/>
            <person name="Fulton B."/>
            <person name="Xu J."/>
            <person name="Minx P."/>
            <person name="Pepin K.H."/>
            <person name="Johnson M."/>
            <person name="Thiruvilangam P."/>
            <person name="Bhonagiri V."/>
            <person name="Nash W.E."/>
            <person name="Mardis E.R."/>
            <person name="Wilson R.K."/>
        </authorList>
    </citation>
    <scope>NUCLEOTIDE SEQUENCE [LARGE SCALE GENOMIC DNA]</scope>
    <source>
        <strain evidence="2">DSM 17135 / JCM 12973 / M2</strain>
    </source>
</reference>
<dbReference type="Proteomes" id="UP000003452">
    <property type="component" value="Unassembled WGS sequence"/>
</dbReference>
<dbReference type="AlphaFoldDB" id="B5CVN1"/>
<accession>B5CVN1</accession>
<proteinExistence type="predicted"/>
<sequence>MAACEQVKSVKTVRPSVVLLRPSARVGVILPYQENKKDG</sequence>
<reference evidence="1 2" key="1">
    <citation type="submission" date="2008-08" db="EMBL/GenBank/DDBJ databases">
        <title>Draft genome sequence of Bacteroides plebeius (DSM 17135).</title>
        <authorList>
            <person name="Sudarsanam P."/>
            <person name="Ley R."/>
            <person name="Guruge J."/>
            <person name="Turnbaugh P.J."/>
            <person name="Mahowald M."/>
            <person name="Liep D."/>
            <person name="Gordon J."/>
        </authorList>
    </citation>
    <scope>NUCLEOTIDE SEQUENCE [LARGE SCALE GENOMIC DNA]</scope>
    <source>
        <strain evidence="2">DSM 17135 / JCM 12973 / M2</strain>
    </source>
</reference>
<organism evidence="1 2">
    <name type="scientific">Phocaeicola plebeius (strain DSM 17135 / JCM 12973 / CCUG 54634 / M2)</name>
    <name type="common">Bacteroides plebeius</name>
    <dbReference type="NCBI Taxonomy" id="484018"/>
    <lineage>
        <taxon>Bacteria</taxon>
        <taxon>Pseudomonadati</taxon>
        <taxon>Bacteroidota</taxon>
        <taxon>Bacteroidia</taxon>
        <taxon>Bacteroidales</taxon>
        <taxon>Bacteroidaceae</taxon>
        <taxon>Phocaeicola</taxon>
    </lineage>
</organism>
<name>B5CVN1_PHOPM</name>
<dbReference type="HOGENOM" id="CLU_3304954_0_0_10"/>
<protein>
    <submittedName>
        <fullName evidence="1">Uncharacterized protein</fullName>
    </submittedName>
</protein>
<gene>
    <name evidence="1" type="ORF">BACPLE_00764</name>
</gene>
<evidence type="ECO:0000313" key="1">
    <source>
        <dbReference type="EMBL" id="EDY96328.1"/>
    </source>
</evidence>